<feature type="compositionally biased region" description="Gly residues" evidence="1">
    <location>
        <begin position="1"/>
        <end position="20"/>
    </location>
</feature>
<dbReference type="EMBL" id="JAERWK010000018">
    <property type="protein sequence ID" value="MBM9468447.1"/>
    <property type="molecule type" value="Genomic_DNA"/>
</dbReference>
<sequence length="382" mass="37508">APGGRGGWGGAAPLAWGGGPTPSAPPPTAPPPTAPPPAPPAADPFDLSAPSAPSGASGGNDLLDLFGSSDPPAPARPAPAPPAPTADTSLDLGGPPPARPAESSTPLDLGAPAPASRPAPAPSGGDPLDLGPTPAARRATPDPAAGSALLDLGGAHPAAPPAARGPAPTASPVAAPARTAGVPPVPALRSGAATLLTRRSPVVRLSRVQSGIGTLTVDAAVSGAFADLRLGAAFTLRSGLSSIVQQSTGRRSGPMGESRRPALLAARAQYERISLDLRQTGDLERVVVYAVSGTGGAVAWGGTLVITTFGGGRIEAPIEVRVPALDTPPGTASVLVLASLTAVDGCWVVRSEMDAVGSTVRAATQAFGFDRVTWLDDATPVD</sequence>
<accession>A0A939C2T9</accession>
<gene>
    <name evidence="2" type="ORF">JL106_14275</name>
</gene>
<keyword evidence="3" id="KW-1185">Reference proteome</keyword>
<reference evidence="2" key="1">
    <citation type="submission" date="2021-01" db="EMBL/GenBank/DDBJ databases">
        <title>YIM 132084 draft genome.</title>
        <authorList>
            <person name="An D."/>
        </authorList>
    </citation>
    <scope>NUCLEOTIDE SEQUENCE</scope>
    <source>
        <strain evidence="2">YIM 132084</strain>
    </source>
</reference>
<feature type="compositionally biased region" description="Pro residues" evidence="1">
    <location>
        <begin position="22"/>
        <end position="42"/>
    </location>
</feature>
<comment type="caution">
    <text evidence="2">The sequence shown here is derived from an EMBL/GenBank/DDBJ whole genome shotgun (WGS) entry which is preliminary data.</text>
</comment>
<protein>
    <recommendedName>
        <fullName evidence="4">TerD domain-containing protein</fullName>
    </recommendedName>
</protein>
<feature type="compositionally biased region" description="Low complexity" evidence="1">
    <location>
        <begin position="43"/>
        <end position="55"/>
    </location>
</feature>
<evidence type="ECO:0008006" key="4">
    <source>
        <dbReference type="Google" id="ProtNLM"/>
    </source>
</evidence>
<feature type="region of interest" description="Disordered" evidence="1">
    <location>
        <begin position="1"/>
        <end position="186"/>
    </location>
</feature>
<evidence type="ECO:0000256" key="1">
    <source>
        <dbReference type="SAM" id="MobiDB-lite"/>
    </source>
</evidence>
<evidence type="ECO:0000313" key="3">
    <source>
        <dbReference type="Proteomes" id="UP000663792"/>
    </source>
</evidence>
<name>A0A939C2T9_9ACTN</name>
<dbReference type="AlphaFoldDB" id="A0A939C2T9"/>
<feature type="compositionally biased region" description="Low complexity" evidence="1">
    <location>
        <begin position="132"/>
        <end position="180"/>
    </location>
</feature>
<evidence type="ECO:0000313" key="2">
    <source>
        <dbReference type="EMBL" id="MBM9468447.1"/>
    </source>
</evidence>
<feature type="compositionally biased region" description="Pro residues" evidence="1">
    <location>
        <begin position="71"/>
        <end position="84"/>
    </location>
</feature>
<dbReference type="Proteomes" id="UP000663792">
    <property type="component" value="Unassembled WGS sequence"/>
</dbReference>
<organism evidence="2 3">
    <name type="scientific">Nakamurella leprariae</name>
    <dbReference type="NCBI Taxonomy" id="2803911"/>
    <lineage>
        <taxon>Bacteria</taxon>
        <taxon>Bacillati</taxon>
        <taxon>Actinomycetota</taxon>
        <taxon>Actinomycetes</taxon>
        <taxon>Nakamurellales</taxon>
        <taxon>Nakamurellaceae</taxon>
        <taxon>Nakamurella</taxon>
    </lineage>
</organism>
<feature type="non-terminal residue" evidence="2">
    <location>
        <position position="1"/>
    </location>
</feature>
<proteinExistence type="predicted"/>